<dbReference type="InterPro" id="IPR008168">
    <property type="entry name" value="Cyt_C_IC"/>
</dbReference>
<dbReference type="InterPro" id="IPR036909">
    <property type="entry name" value="Cyt_c-like_dom_sf"/>
</dbReference>
<accession>A0ABX7MRX0</accession>
<evidence type="ECO:0000256" key="5">
    <source>
        <dbReference type="ARBA" id="ARBA00023004"/>
    </source>
</evidence>
<keyword evidence="4" id="KW-0249">Electron transport</keyword>
<keyword evidence="5 6" id="KW-0408">Iron</keyword>
<dbReference type="InterPro" id="IPR050597">
    <property type="entry name" value="Cytochrome_c_Oxidase_Subunit"/>
</dbReference>
<keyword evidence="2 6" id="KW-0349">Heme</keyword>
<proteinExistence type="predicted"/>
<reference evidence="8 9" key="1">
    <citation type="submission" date="2021-03" db="EMBL/GenBank/DDBJ databases">
        <title>Genome sequencing of Marinobacter sp. LPB0319.</title>
        <authorList>
            <person name="Kim J."/>
        </authorList>
    </citation>
    <scope>NUCLEOTIDE SEQUENCE [LARGE SCALE GENOMIC DNA]</scope>
    <source>
        <strain evidence="8 9">LPB0319</strain>
    </source>
</reference>
<dbReference type="Pfam" id="PF13442">
    <property type="entry name" value="Cytochrome_CBB3"/>
    <property type="match status" value="1"/>
</dbReference>
<organism evidence="8 9">
    <name type="scientific">Marinobacter salinisoli</name>
    <dbReference type="NCBI Taxonomy" id="2769486"/>
    <lineage>
        <taxon>Bacteria</taxon>
        <taxon>Pseudomonadati</taxon>
        <taxon>Pseudomonadota</taxon>
        <taxon>Gammaproteobacteria</taxon>
        <taxon>Pseudomonadales</taxon>
        <taxon>Marinobacteraceae</taxon>
        <taxon>Marinobacter</taxon>
    </lineage>
</organism>
<keyword evidence="3 6" id="KW-0479">Metal-binding</keyword>
<gene>
    <name evidence="8" type="ORF">LPB19_01475</name>
</gene>
<keyword evidence="9" id="KW-1185">Reference proteome</keyword>
<feature type="domain" description="Cytochrome c" evidence="7">
    <location>
        <begin position="22"/>
        <end position="102"/>
    </location>
</feature>
<evidence type="ECO:0000256" key="6">
    <source>
        <dbReference type="PROSITE-ProRule" id="PRU00433"/>
    </source>
</evidence>
<sequence>MIKHAVGLMIGSLVAMNGVADEQLEQGKKVFTQEAQPSCTICHTLSDAGSAGAIGPNLDELAPSVEQVQNAVRSGVGVMPAFADSLSSEQIEAVARYVASVTGGE</sequence>
<dbReference type="InterPro" id="IPR009056">
    <property type="entry name" value="Cyt_c-like_dom"/>
</dbReference>
<evidence type="ECO:0000256" key="2">
    <source>
        <dbReference type="ARBA" id="ARBA00022617"/>
    </source>
</evidence>
<dbReference type="RefSeq" id="WP_206644328.1">
    <property type="nucleotide sequence ID" value="NZ_CP071247.1"/>
</dbReference>
<dbReference type="PROSITE" id="PS51007">
    <property type="entry name" value="CYTC"/>
    <property type="match status" value="1"/>
</dbReference>
<protein>
    <submittedName>
        <fullName evidence="8">Cytochrome c</fullName>
    </submittedName>
</protein>
<dbReference type="Proteomes" id="UP000663555">
    <property type="component" value="Chromosome"/>
</dbReference>
<evidence type="ECO:0000256" key="1">
    <source>
        <dbReference type="ARBA" id="ARBA00022448"/>
    </source>
</evidence>
<dbReference type="PANTHER" id="PTHR33751:SF1">
    <property type="entry name" value="CBB3-TYPE CYTOCHROME C OXIDASE SUBUNIT FIXP"/>
    <property type="match status" value="1"/>
</dbReference>
<dbReference type="EMBL" id="CP071247">
    <property type="protein sequence ID" value="QSP95121.1"/>
    <property type="molecule type" value="Genomic_DNA"/>
</dbReference>
<evidence type="ECO:0000256" key="4">
    <source>
        <dbReference type="ARBA" id="ARBA00022982"/>
    </source>
</evidence>
<dbReference type="Gene3D" id="1.10.760.10">
    <property type="entry name" value="Cytochrome c-like domain"/>
    <property type="match status" value="1"/>
</dbReference>
<evidence type="ECO:0000259" key="7">
    <source>
        <dbReference type="PROSITE" id="PS51007"/>
    </source>
</evidence>
<keyword evidence="1" id="KW-0813">Transport</keyword>
<evidence type="ECO:0000256" key="3">
    <source>
        <dbReference type="ARBA" id="ARBA00022723"/>
    </source>
</evidence>
<dbReference type="PANTHER" id="PTHR33751">
    <property type="entry name" value="CBB3-TYPE CYTOCHROME C OXIDASE SUBUNIT FIXP"/>
    <property type="match status" value="1"/>
</dbReference>
<name>A0ABX7MRX0_9GAMM</name>
<evidence type="ECO:0000313" key="9">
    <source>
        <dbReference type="Proteomes" id="UP000663555"/>
    </source>
</evidence>
<evidence type="ECO:0000313" key="8">
    <source>
        <dbReference type="EMBL" id="QSP95121.1"/>
    </source>
</evidence>
<dbReference type="PRINTS" id="PR00605">
    <property type="entry name" value="CYTCHROMECIC"/>
</dbReference>
<dbReference type="SUPFAM" id="SSF46626">
    <property type="entry name" value="Cytochrome c"/>
    <property type="match status" value="1"/>
</dbReference>